<accession>A0A1H9MX26</accession>
<evidence type="ECO:0000256" key="1">
    <source>
        <dbReference type="ARBA" id="ARBA00001933"/>
    </source>
</evidence>
<dbReference type="STRING" id="65499.SAMN04488000_107271"/>
<evidence type="ECO:0000259" key="4">
    <source>
        <dbReference type="Pfam" id="PF00155"/>
    </source>
</evidence>
<dbReference type="CDD" id="cd00609">
    <property type="entry name" value="AAT_like"/>
    <property type="match status" value="1"/>
</dbReference>
<dbReference type="GO" id="GO:0016740">
    <property type="term" value="F:transferase activity"/>
    <property type="evidence" value="ECO:0007669"/>
    <property type="project" value="InterPro"/>
</dbReference>
<reference evidence="6" key="1">
    <citation type="submission" date="2016-10" db="EMBL/GenBank/DDBJ databases">
        <authorList>
            <person name="Varghese N."/>
            <person name="Submissions S."/>
        </authorList>
    </citation>
    <scope>NUCLEOTIDE SEQUENCE [LARGE SCALE GENOMIC DNA]</scope>
    <source>
        <strain evidence="6">DSM 44437</strain>
    </source>
</reference>
<name>A0A1H9MX26_9PSEU</name>
<evidence type="ECO:0000313" key="5">
    <source>
        <dbReference type="EMBL" id="SER28218.1"/>
    </source>
</evidence>
<sequence length="372" mass="40546">MKFEPAPLEDWMRLYYFAVDDDIGSSGVEDYSLADLRALLGIGADELDAVVFRDSTSFGGEEVRTAIAAHWGTGDPDQVMVTHGGSEAIYLVLSTLLEPTDAVVVTEPTYHTHTSIARTMGCDLRVWPLRPENGFRPDLDDLRAVVDGAKAVVVNFPHNPTGASLTPAERDEFVEICREAGAYLVWDQAFREMVVEGEPLVDPVHDYDRAISIGTLSKGYGLPGLRVGWAIGPQDVLRGTLDLRDRMTLHLSPLVELLATRVAQNADLLVGPRMDNARTNLALLRKWAAEHPDLIDLPVPMGGASTFPQLLGHADTTDFCHELARQHRTLLVPGTCFGDPTRVRLGYGGPAASFARGLDTLALVGEKARVQN</sequence>
<dbReference type="RefSeq" id="WP_089918196.1">
    <property type="nucleotide sequence ID" value="NZ_FOFV01000007.1"/>
</dbReference>
<keyword evidence="6" id="KW-1185">Reference proteome</keyword>
<evidence type="ECO:0000313" key="6">
    <source>
        <dbReference type="Proteomes" id="UP000199503"/>
    </source>
</evidence>
<keyword evidence="2 3" id="KW-0663">Pyridoxal phosphate</keyword>
<comment type="similarity">
    <text evidence="3">Belongs to the class-II pyridoxal-phosphate-dependent aminotransferase family.</text>
</comment>
<dbReference type="InterPro" id="IPR001917">
    <property type="entry name" value="Aminotrans_II_pyridoxalP_BS"/>
</dbReference>
<organism evidence="5 6">
    <name type="scientific">Lentzea albida</name>
    <dbReference type="NCBI Taxonomy" id="65499"/>
    <lineage>
        <taxon>Bacteria</taxon>
        <taxon>Bacillati</taxon>
        <taxon>Actinomycetota</taxon>
        <taxon>Actinomycetes</taxon>
        <taxon>Pseudonocardiales</taxon>
        <taxon>Pseudonocardiaceae</taxon>
        <taxon>Lentzea</taxon>
    </lineage>
</organism>
<feature type="domain" description="Aminotransferase class I/classII large" evidence="4">
    <location>
        <begin position="59"/>
        <end position="359"/>
    </location>
</feature>
<proteinExistence type="inferred from homology"/>
<dbReference type="PANTHER" id="PTHR43510">
    <property type="entry name" value="AMINOTRANSFERASE FUNCTION, HYPOTHETICAL (EUROFUNG)"/>
    <property type="match status" value="1"/>
</dbReference>
<dbReference type="PROSITE" id="PS00599">
    <property type="entry name" value="AA_TRANSFER_CLASS_2"/>
    <property type="match status" value="1"/>
</dbReference>
<evidence type="ECO:0000256" key="2">
    <source>
        <dbReference type="ARBA" id="ARBA00022898"/>
    </source>
</evidence>
<dbReference type="NCBIfam" id="TIGR03947">
    <property type="entry name" value="viomycin_VioD"/>
    <property type="match status" value="1"/>
</dbReference>
<dbReference type="Proteomes" id="UP000199503">
    <property type="component" value="Unassembled WGS sequence"/>
</dbReference>
<dbReference type="EMBL" id="FOFV01000007">
    <property type="protein sequence ID" value="SER28218.1"/>
    <property type="molecule type" value="Genomic_DNA"/>
</dbReference>
<dbReference type="OrthoDB" id="9763453at2"/>
<dbReference type="Gene3D" id="3.90.1150.10">
    <property type="entry name" value="Aspartate Aminotransferase, domain 1"/>
    <property type="match status" value="1"/>
</dbReference>
<dbReference type="InterPro" id="IPR015422">
    <property type="entry name" value="PyrdxlP-dep_Trfase_small"/>
</dbReference>
<comment type="cofactor">
    <cofactor evidence="1 3">
        <name>pyridoxal 5'-phosphate</name>
        <dbReference type="ChEBI" id="CHEBI:597326"/>
    </cofactor>
</comment>
<dbReference type="Gene3D" id="3.40.640.10">
    <property type="entry name" value="Type I PLP-dependent aspartate aminotransferase-like (Major domain)"/>
    <property type="match status" value="1"/>
</dbReference>
<dbReference type="AlphaFoldDB" id="A0A1H9MX26"/>
<dbReference type="InterPro" id="IPR004839">
    <property type="entry name" value="Aminotransferase_I/II_large"/>
</dbReference>
<gene>
    <name evidence="5" type="ORF">SAMN04488000_107271</name>
</gene>
<evidence type="ECO:0000256" key="3">
    <source>
        <dbReference type="RuleBase" id="RU003693"/>
    </source>
</evidence>
<dbReference type="InterPro" id="IPR015421">
    <property type="entry name" value="PyrdxlP-dep_Trfase_major"/>
</dbReference>
<dbReference type="PANTHER" id="PTHR43510:SF1">
    <property type="entry name" value="AMINOTRANSFERASE FUNCTION, HYPOTHETICAL (EUROFUNG)"/>
    <property type="match status" value="1"/>
</dbReference>
<dbReference type="Pfam" id="PF00155">
    <property type="entry name" value="Aminotran_1_2"/>
    <property type="match status" value="1"/>
</dbReference>
<dbReference type="InterPro" id="IPR023965">
    <property type="entry name" value="Capreomycidine_synthase"/>
</dbReference>
<dbReference type="SUPFAM" id="SSF53383">
    <property type="entry name" value="PLP-dependent transferases"/>
    <property type="match status" value="1"/>
</dbReference>
<dbReference type="GO" id="GO:0030170">
    <property type="term" value="F:pyridoxal phosphate binding"/>
    <property type="evidence" value="ECO:0007669"/>
    <property type="project" value="InterPro"/>
</dbReference>
<protein>
    <submittedName>
        <fullName evidence="5">Capreomycidine synthase</fullName>
    </submittedName>
</protein>
<dbReference type="InterPro" id="IPR015424">
    <property type="entry name" value="PyrdxlP-dep_Trfase"/>
</dbReference>